<feature type="compositionally biased region" description="Gly residues" evidence="1">
    <location>
        <begin position="163"/>
        <end position="183"/>
    </location>
</feature>
<feature type="compositionally biased region" description="Basic and acidic residues" evidence="1">
    <location>
        <begin position="75"/>
        <end position="101"/>
    </location>
</feature>
<organism evidence="2 3">
    <name type="scientific">Streptomyces macrosporus</name>
    <dbReference type="NCBI Taxonomy" id="44032"/>
    <lineage>
        <taxon>Bacteria</taxon>
        <taxon>Bacillati</taxon>
        <taxon>Actinomycetota</taxon>
        <taxon>Actinomycetes</taxon>
        <taxon>Kitasatosporales</taxon>
        <taxon>Streptomycetaceae</taxon>
        <taxon>Streptomyces</taxon>
    </lineage>
</organism>
<dbReference type="Proteomes" id="UP001501638">
    <property type="component" value="Unassembled WGS sequence"/>
</dbReference>
<feature type="compositionally biased region" description="Pro residues" evidence="1">
    <location>
        <begin position="146"/>
        <end position="159"/>
    </location>
</feature>
<protein>
    <recommendedName>
        <fullName evidence="4">Lipoprotein</fullName>
    </recommendedName>
</protein>
<sequence length="234" mass="22537">MRRDRTAPRIPSRVPVRGSVRTAAGALLLAALGGCVTVGPPPDGDGTRRQPVGHQTSRGADGVPPGSAVAPRGGGGDREGGRRRPAEDGDDKGRGKKDREASGSPSASSSPSAGASRSARPSPSTSQGKGGRPSAPASPPRDSAPSSPPPDRTTPPADPSPSGGDGSGDGGAGAGGGESGGAEAGAEDDPRETYASYEADVGGGAGVTDLTGPASRAAPSNGRTGRSGGPTGRP</sequence>
<feature type="region of interest" description="Disordered" evidence="1">
    <location>
        <begin position="34"/>
        <end position="234"/>
    </location>
</feature>
<gene>
    <name evidence="2" type="ORF">GCM10010405_49340</name>
</gene>
<name>A0ABN3KJS6_9ACTN</name>
<comment type="caution">
    <text evidence="2">The sequence shown here is derived from an EMBL/GenBank/DDBJ whole genome shotgun (WGS) entry which is preliminary data.</text>
</comment>
<feature type="compositionally biased region" description="Low complexity" evidence="1">
    <location>
        <begin position="132"/>
        <end position="145"/>
    </location>
</feature>
<evidence type="ECO:0000313" key="3">
    <source>
        <dbReference type="Proteomes" id="UP001501638"/>
    </source>
</evidence>
<feature type="compositionally biased region" description="Low complexity" evidence="1">
    <location>
        <begin position="102"/>
        <end position="124"/>
    </location>
</feature>
<evidence type="ECO:0008006" key="4">
    <source>
        <dbReference type="Google" id="ProtNLM"/>
    </source>
</evidence>
<dbReference type="EMBL" id="BAAASZ010000034">
    <property type="protein sequence ID" value="GAA2459207.1"/>
    <property type="molecule type" value="Genomic_DNA"/>
</dbReference>
<dbReference type="PROSITE" id="PS51257">
    <property type="entry name" value="PROKAR_LIPOPROTEIN"/>
    <property type="match status" value="1"/>
</dbReference>
<feature type="compositionally biased region" description="Gly residues" evidence="1">
    <location>
        <begin position="225"/>
        <end position="234"/>
    </location>
</feature>
<dbReference type="RefSeq" id="WP_344327322.1">
    <property type="nucleotide sequence ID" value="NZ_BAAASZ010000034.1"/>
</dbReference>
<reference evidence="2 3" key="1">
    <citation type="journal article" date="2019" name="Int. J. Syst. Evol. Microbiol.">
        <title>The Global Catalogue of Microorganisms (GCM) 10K type strain sequencing project: providing services to taxonomists for standard genome sequencing and annotation.</title>
        <authorList>
            <consortium name="The Broad Institute Genomics Platform"/>
            <consortium name="The Broad Institute Genome Sequencing Center for Infectious Disease"/>
            <person name="Wu L."/>
            <person name="Ma J."/>
        </authorList>
    </citation>
    <scope>NUCLEOTIDE SEQUENCE [LARGE SCALE GENOMIC DNA]</scope>
    <source>
        <strain evidence="2 3">JCM 6305</strain>
    </source>
</reference>
<keyword evidence="3" id="KW-1185">Reference proteome</keyword>
<evidence type="ECO:0000256" key="1">
    <source>
        <dbReference type="SAM" id="MobiDB-lite"/>
    </source>
</evidence>
<evidence type="ECO:0000313" key="2">
    <source>
        <dbReference type="EMBL" id="GAA2459207.1"/>
    </source>
</evidence>
<accession>A0ABN3KJS6</accession>
<proteinExistence type="predicted"/>